<evidence type="ECO:0008006" key="3">
    <source>
        <dbReference type="Google" id="ProtNLM"/>
    </source>
</evidence>
<evidence type="ECO:0000313" key="2">
    <source>
        <dbReference type="Proteomes" id="UP000029085"/>
    </source>
</evidence>
<reference evidence="1 2" key="2">
    <citation type="journal article" date="2015" name="Stand. Genomic Sci.">
        <title>High quality draft genomic sequence of Arenimonas donghaensis DSM 18148(T).</title>
        <authorList>
            <person name="Chen F."/>
            <person name="Wang H."/>
            <person name="Cao Y."/>
            <person name="Li X."/>
            <person name="Wang G."/>
        </authorList>
    </citation>
    <scope>NUCLEOTIDE SEQUENCE [LARGE SCALE GENOMIC DNA]</scope>
    <source>
        <strain evidence="1 2">HO3-R19</strain>
    </source>
</reference>
<proteinExistence type="predicted"/>
<dbReference type="STRING" id="1121014.N788_07445"/>
<protein>
    <recommendedName>
        <fullName evidence="3">Methyltransferase type 11 domain-containing protein</fullName>
    </recommendedName>
</protein>
<dbReference type="AlphaFoldDB" id="A0A087MFT9"/>
<gene>
    <name evidence="1" type="ORF">N788_07445</name>
</gene>
<comment type="caution">
    <text evidence="1">The sequence shown here is derived from an EMBL/GenBank/DDBJ whole genome shotgun (WGS) entry which is preliminary data.</text>
</comment>
<organism evidence="1 2">
    <name type="scientific">Arenimonas donghaensis DSM 18148 = HO3-R19</name>
    <dbReference type="NCBI Taxonomy" id="1121014"/>
    <lineage>
        <taxon>Bacteria</taxon>
        <taxon>Pseudomonadati</taxon>
        <taxon>Pseudomonadota</taxon>
        <taxon>Gammaproteobacteria</taxon>
        <taxon>Lysobacterales</taxon>
        <taxon>Lysobacteraceae</taxon>
        <taxon>Arenimonas</taxon>
    </lineage>
</organism>
<dbReference type="Gene3D" id="3.40.50.150">
    <property type="entry name" value="Vaccinia Virus protein VP39"/>
    <property type="match status" value="1"/>
</dbReference>
<name>A0A087MFT9_9GAMM</name>
<keyword evidence="2" id="KW-1185">Reference proteome</keyword>
<dbReference type="EMBL" id="AVCJ01000049">
    <property type="protein sequence ID" value="KFL35742.1"/>
    <property type="molecule type" value="Genomic_DNA"/>
</dbReference>
<dbReference type="SUPFAM" id="SSF53335">
    <property type="entry name" value="S-adenosyl-L-methionine-dependent methyltransferases"/>
    <property type="match status" value="1"/>
</dbReference>
<dbReference type="InterPro" id="IPR029063">
    <property type="entry name" value="SAM-dependent_MTases_sf"/>
</dbReference>
<evidence type="ECO:0000313" key="1">
    <source>
        <dbReference type="EMBL" id="KFL35742.1"/>
    </source>
</evidence>
<dbReference type="CDD" id="cd02440">
    <property type="entry name" value="AdoMet_MTases"/>
    <property type="match status" value="1"/>
</dbReference>
<dbReference type="PATRIC" id="fig|1121014.3.peg.2391"/>
<dbReference type="Pfam" id="PF13489">
    <property type="entry name" value="Methyltransf_23"/>
    <property type="match status" value="1"/>
</dbReference>
<dbReference type="Proteomes" id="UP000029085">
    <property type="component" value="Unassembled WGS sequence"/>
</dbReference>
<accession>A0A087MFT9</accession>
<sequence length="262" mass="29586">MDPHVSVVAPPDPTVRFRCNICGNDCQCPRDRLERETASCDRCGSTLRMRSIIGLLTRELFGDLRPLEEQPVRKDIRGVGLSDWVEYATRLARVVDYDNTFYHQEPRLDITQIGDDIAGSCDFIISTDVFEHVLPPVSKAFEGARRLLKPGGLLVMTVPYALEVSHTVEHFPDLHEWCLEGDAVSGFRLRNRRRDGVEEVFENLVFHGGPGSTLEMRLFSRDSLLAELRAAGFSEVRIADEDLPEIGVHWPCQWSLPVLARA</sequence>
<reference evidence="2" key="1">
    <citation type="submission" date="2013-08" db="EMBL/GenBank/DDBJ databases">
        <title>Genome sequencing of Arenimonas donghaensis.</title>
        <authorList>
            <person name="Chen F."/>
            <person name="Wang G."/>
        </authorList>
    </citation>
    <scope>NUCLEOTIDE SEQUENCE [LARGE SCALE GENOMIC DNA]</scope>
    <source>
        <strain evidence="2">HO3-R19</strain>
    </source>
</reference>